<evidence type="ECO:0000256" key="3">
    <source>
        <dbReference type="ARBA" id="ARBA00022525"/>
    </source>
</evidence>
<keyword evidence="4" id="KW-0961">Cell wall biogenesis/degradation</keyword>
<dbReference type="SUPFAM" id="SSF51126">
    <property type="entry name" value="Pectin lyase-like"/>
    <property type="match status" value="1"/>
</dbReference>
<evidence type="ECO:0000256" key="4">
    <source>
        <dbReference type="ARBA" id="ARBA00023316"/>
    </source>
</evidence>
<feature type="signal peptide" evidence="5">
    <location>
        <begin position="1"/>
        <end position="19"/>
    </location>
</feature>
<gene>
    <name evidence="6" type="ORF">Lalb_Chr11g0073111</name>
</gene>
<keyword evidence="3" id="KW-0964">Secreted</keyword>
<name>A0A6A4PSU8_LUPAL</name>
<evidence type="ECO:0000256" key="2">
    <source>
        <dbReference type="ARBA" id="ARBA00022512"/>
    </source>
</evidence>
<evidence type="ECO:0000313" key="7">
    <source>
        <dbReference type="Proteomes" id="UP000447434"/>
    </source>
</evidence>
<keyword evidence="2" id="KW-0134">Cell wall</keyword>
<dbReference type="PANTHER" id="PTHR31375">
    <property type="match status" value="1"/>
</dbReference>
<dbReference type="Gene3D" id="2.160.20.10">
    <property type="entry name" value="Single-stranded right-handed beta-helix, Pectin lyase-like"/>
    <property type="match status" value="1"/>
</dbReference>
<evidence type="ECO:0000313" key="6">
    <source>
        <dbReference type="EMBL" id="KAE9604559.1"/>
    </source>
</evidence>
<dbReference type="EMBL" id="WOCE01000011">
    <property type="protein sequence ID" value="KAE9604559.1"/>
    <property type="molecule type" value="Genomic_DNA"/>
</dbReference>
<feature type="chain" id="PRO_5025436622" evidence="5">
    <location>
        <begin position="20"/>
        <end position="102"/>
    </location>
</feature>
<dbReference type="GO" id="GO:0071555">
    <property type="term" value="P:cell wall organization"/>
    <property type="evidence" value="ECO:0007669"/>
    <property type="project" value="UniProtKB-KW"/>
</dbReference>
<organism evidence="6 7">
    <name type="scientific">Lupinus albus</name>
    <name type="common">White lupine</name>
    <name type="synonym">Lupinus termis</name>
    <dbReference type="NCBI Taxonomy" id="3870"/>
    <lineage>
        <taxon>Eukaryota</taxon>
        <taxon>Viridiplantae</taxon>
        <taxon>Streptophyta</taxon>
        <taxon>Embryophyta</taxon>
        <taxon>Tracheophyta</taxon>
        <taxon>Spermatophyta</taxon>
        <taxon>Magnoliopsida</taxon>
        <taxon>eudicotyledons</taxon>
        <taxon>Gunneridae</taxon>
        <taxon>Pentapetalae</taxon>
        <taxon>rosids</taxon>
        <taxon>fabids</taxon>
        <taxon>Fabales</taxon>
        <taxon>Fabaceae</taxon>
        <taxon>Papilionoideae</taxon>
        <taxon>50 kb inversion clade</taxon>
        <taxon>genistoids sensu lato</taxon>
        <taxon>core genistoids</taxon>
        <taxon>Genisteae</taxon>
        <taxon>Lupinus</taxon>
    </lineage>
</organism>
<accession>A0A6A4PSU8</accession>
<evidence type="ECO:0000256" key="1">
    <source>
        <dbReference type="ARBA" id="ARBA00004191"/>
    </source>
</evidence>
<keyword evidence="7" id="KW-1185">Reference proteome</keyword>
<dbReference type="Proteomes" id="UP000447434">
    <property type="component" value="Chromosome 11"/>
</dbReference>
<keyword evidence="5" id="KW-0732">Signal</keyword>
<reference evidence="7" key="1">
    <citation type="journal article" date="2020" name="Nat. Commun.">
        <title>Genome sequence of the cluster root forming white lupin.</title>
        <authorList>
            <person name="Hufnagel B."/>
            <person name="Marques A."/>
            <person name="Soriano A."/>
            <person name="Marques L."/>
            <person name="Divol F."/>
            <person name="Doumas P."/>
            <person name="Sallet E."/>
            <person name="Mancinotti D."/>
            <person name="Carrere S."/>
            <person name="Marande W."/>
            <person name="Arribat S."/>
            <person name="Keller J."/>
            <person name="Huneau C."/>
            <person name="Blein T."/>
            <person name="Aime D."/>
            <person name="Laguerre M."/>
            <person name="Taylor J."/>
            <person name="Schubert V."/>
            <person name="Nelson M."/>
            <person name="Geu-Flores F."/>
            <person name="Crespi M."/>
            <person name="Gallardo-Guerrero K."/>
            <person name="Delaux P.-M."/>
            <person name="Salse J."/>
            <person name="Berges H."/>
            <person name="Guyot R."/>
            <person name="Gouzy J."/>
            <person name="Peret B."/>
        </authorList>
    </citation>
    <scope>NUCLEOTIDE SEQUENCE [LARGE SCALE GENOMIC DNA]</scope>
    <source>
        <strain evidence="7">cv. Amiga</strain>
    </source>
</reference>
<dbReference type="InterPro" id="IPR011050">
    <property type="entry name" value="Pectin_lyase_fold/virulence"/>
</dbReference>
<dbReference type="AlphaFoldDB" id="A0A6A4PSU8"/>
<sequence>MKCLLVIFLVFVVSSPCLSIPIRNKGGHRIFNVLNYGASGNGQTDDTHAFMEAWYEACGESKGTPTLLIPIGKTFKLQPVSFEGPCKSHSVHVKVSELGLFI</sequence>
<evidence type="ECO:0000256" key="5">
    <source>
        <dbReference type="SAM" id="SignalP"/>
    </source>
</evidence>
<proteinExistence type="predicted"/>
<comment type="caution">
    <text evidence="6">The sequence shown here is derived from an EMBL/GenBank/DDBJ whole genome shotgun (WGS) entry which is preliminary data.</text>
</comment>
<dbReference type="OrthoDB" id="1431875at2759"/>
<comment type="subcellular location">
    <subcellularLocation>
        <location evidence="1">Secreted</location>
        <location evidence="1">Cell wall</location>
    </subcellularLocation>
</comment>
<dbReference type="InterPro" id="IPR012334">
    <property type="entry name" value="Pectin_lyas_fold"/>
</dbReference>
<protein>
    <submittedName>
        <fullName evidence="6">Putative polygalacturonase</fullName>
    </submittedName>
</protein>